<accession>A0A7W5FP90</accession>
<evidence type="ECO:0000259" key="4">
    <source>
        <dbReference type="SMART" id="SM00849"/>
    </source>
</evidence>
<dbReference type="SUPFAM" id="SSF56281">
    <property type="entry name" value="Metallo-hydrolase/oxidoreductase"/>
    <property type="match status" value="1"/>
</dbReference>
<keyword evidence="6" id="KW-1185">Reference proteome</keyword>
<dbReference type="PANTHER" id="PTHR42951">
    <property type="entry name" value="METALLO-BETA-LACTAMASE DOMAIN-CONTAINING"/>
    <property type="match status" value="1"/>
</dbReference>
<dbReference type="GO" id="GO:0016787">
    <property type="term" value="F:hydrolase activity"/>
    <property type="evidence" value="ECO:0007669"/>
    <property type="project" value="UniProtKB-KW"/>
</dbReference>
<dbReference type="CDD" id="cd07721">
    <property type="entry name" value="yflN-like_MBL-fold"/>
    <property type="match status" value="1"/>
</dbReference>
<dbReference type="InterPro" id="IPR050855">
    <property type="entry name" value="NDM-1-like"/>
</dbReference>
<dbReference type="PANTHER" id="PTHR42951:SF9">
    <property type="entry name" value="METAL-DEPENDENT HYDROLASE"/>
    <property type="match status" value="1"/>
</dbReference>
<dbReference type="SMART" id="SM00849">
    <property type="entry name" value="Lactamase_B"/>
    <property type="match status" value="1"/>
</dbReference>
<dbReference type="AlphaFoldDB" id="A0A7W5FP90"/>
<dbReference type="InterPro" id="IPR001279">
    <property type="entry name" value="Metallo-B-lactamas"/>
</dbReference>
<sequence length="241" mass="26070">MRLEIEDTLYQLTFFNKESLSVNCYFVEEDEELTLIDTSIPGCAEEILEASVQIGKPITKVVLTHVHHDHVGSLDALKQALPNLAVYISARESRLLLGDLSLNPEESNSPVRGAIPKNVQTRPNILLHEGDRIGSLLALDAPGHTPGSMAFFDTRNGHLIAGDAFQIEGGIAVAGQLRPTFPYPSKGTWSKITALKSASKLIEYSPTLLAVGHGTMLKLPMDALTKSIAEATLNLAESSTE</sequence>
<dbReference type="EMBL" id="JACHXK010000009">
    <property type="protein sequence ID" value="MBB3111794.1"/>
    <property type="molecule type" value="Genomic_DNA"/>
</dbReference>
<organism evidence="5 6">
    <name type="scientific">Paenibacillus phyllosphaerae</name>
    <dbReference type="NCBI Taxonomy" id="274593"/>
    <lineage>
        <taxon>Bacteria</taxon>
        <taxon>Bacillati</taxon>
        <taxon>Bacillota</taxon>
        <taxon>Bacilli</taxon>
        <taxon>Bacillales</taxon>
        <taxon>Paenibacillaceae</taxon>
        <taxon>Paenibacillus</taxon>
    </lineage>
</organism>
<name>A0A7W5FP90_9BACL</name>
<feature type="domain" description="Metallo-beta-lactamase" evidence="4">
    <location>
        <begin position="21"/>
        <end position="213"/>
    </location>
</feature>
<comment type="function">
    <text evidence="2">Counteracts the endogenous Pycsar antiviral defense system. Phosphodiesterase that enables metal-dependent hydrolysis of host cyclic nucleotide Pycsar defense signals such as cCMP and cUMP.</text>
</comment>
<comment type="caution">
    <text evidence="5">The sequence shown here is derived from an EMBL/GenBank/DDBJ whole genome shotgun (WGS) entry which is preliminary data.</text>
</comment>
<evidence type="ECO:0000313" key="6">
    <source>
        <dbReference type="Proteomes" id="UP000570361"/>
    </source>
</evidence>
<comment type="catalytic activity">
    <reaction evidence="3">
        <text>3',5'-cyclic UMP + H2O = UMP + H(+)</text>
        <dbReference type="Rhea" id="RHEA:70575"/>
        <dbReference type="ChEBI" id="CHEBI:15377"/>
        <dbReference type="ChEBI" id="CHEBI:15378"/>
        <dbReference type="ChEBI" id="CHEBI:57865"/>
        <dbReference type="ChEBI" id="CHEBI:184387"/>
    </reaction>
    <physiologicalReaction direction="left-to-right" evidence="3">
        <dbReference type="Rhea" id="RHEA:70576"/>
    </physiologicalReaction>
</comment>
<reference evidence="5 6" key="1">
    <citation type="submission" date="2020-08" db="EMBL/GenBank/DDBJ databases">
        <title>Genomic Encyclopedia of Type Strains, Phase III (KMG-III): the genomes of soil and plant-associated and newly described type strains.</title>
        <authorList>
            <person name="Whitman W."/>
        </authorList>
    </citation>
    <scope>NUCLEOTIDE SEQUENCE [LARGE SCALE GENOMIC DNA]</scope>
    <source>
        <strain evidence="5 6">CECT 5862</strain>
    </source>
</reference>
<dbReference type="RefSeq" id="WP_183601660.1">
    <property type="nucleotide sequence ID" value="NZ_JACHXK010000009.1"/>
</dbReference>
<dbReference type="Gene3D" id="3.60.15.10">
    <property type="entry name" value="Ribonuclease Z/Hydroxyacylglutathione hydrolase-like"/>
    <property type="match status" value="1"/>
</dbReference>
<comment type="catalytic activity">
    <reaction evidence="1">
        <text>3',5'-cyclic CMP + H2O = CMP + H(+)</text>
        <dbReference type="Rhea" id="RHEA:72675"/>
        <dbReference type="ChEBI" id="CHEBI:15377"/>
        <dbReference type="ChEBI" id="CHEBI:15378"/>
        <dbReference type="ChEBI" id="CHEBI:58003"/>
        <dbReference type="ChEBI" id="CHEBI:60377"/>
    </reaction>
    <physiologicalReaction direction="left-to-right" evidence="1">
        <dbReference type="Rhea" id="RHEA:72676"/>
    </physiologicalReaction>
</comment>
<dbReference type="Pfam" id="PF00753">
    <property type="entry name" value="Lactamase_B"/>
    <property type="match status" value="1"/>
</dbReference>
<protein>
    <submittedName>
        <fullName evidence="5">Glyoxylase-like metal-dependent hydrolase (Beta-lactamase superfamily II)</fullName>
    </submittedName>
</protein>
<proteinExistence type="predicted"/>
<gene>
    <name evidence="5" type="ORF">FHS18_003862</name>
</gene>
<dbReference type="Proteomes" id="UP000570361">
    <property type="component" value="Unassembled WGS sequence"/>
</dbReference>
<dbReference type="InterPro" id="IPR036866">
    <property type="entry name" value="RibonucZ/Hydroxyglut_hydro"/>
</dbReference>
<evidence type="ECO:0000256" key="2">
    <source>
        <dbReference type="ARBA" id="ARBA00034301"/>
    </source>
</evidence>
<keyword evidence="5" id="KW-0378">Hydrolase</keyword>
<evidence type="ECO:0000256" key="1">
    <source>
        <dbReference type="ARBA" id="ARBA00034221"/>
    </source>
</evidence>
<evidence type="ECO:0000256" key="3">
    <source>
        <dbReference type="ARBA" id="ARBA00048505"/>
    </source>
</evidence>
<evidence type="ECO:0000313" key="5">
    <source>
        <dbReference type="EMBL" id="MBB3111794.1"/>
    </source>
</evidence>